<keyword evidence="1" id="KW-0812">Transmembrane</keyword>
<keyword evidence="3" id="KW-1185">Reference proteome</keyword>
<sequence>MELYCIDVGKVVSGTGILLNVLGIYKLYLIDKVALKINSLCDQDETPDFNQPIHIILNNFKGKENEELTKDEMEANYIEHLQSAKIDFIKFKHGFLYILIGSVLQFLSLFISWCI</sequence>
<accession>A0A023BUN2</accession>
<keyword evidence="1" id="KW-1133">Transmembrane helix</keyword>
<protein>
    <submittedName>
        <fullName evidence="2">Uncharacterized protein</fullName>
    </submittedName>
</protein>
<gene>
    <name evidence="2" type="ORF">ATO12_17210</name>
</gene>
<dbReference type="RefSeq" id="WP_034242426.1">
    <property type="nucleotide sequence ID" value="NZ_AQRA01000005.1"/>
</dbReference>
<dbReference type="Proteomes" id="UP000023541">
    <property type="component" value="Unassembled WGS sequence"/>
</dbReference>
<evidence type="ECO:0000313" key="2">
    <source>
        <dbReference type="EMBL" id="EZH73675.1"/>
    </source>
</evidence>
<keyword evidence="1" id="KW-0472">Membrane</keyword>
<dbReference type="STRING" id="1317122.ATO12_17210"/>
<comment type="caution">
    <text evidence="2">The sequence shown here is derived from an EMBL/GenBank/DDBJ whole genome shotgun (WGS) entry which is preliminary data.</text>
</comment>
<evidence type="ECO:0000313" key="3">
    <source>
        <dbReference type="Proteomes" id="UP000023541"/>
    </source>
</evidence>
<name>A0A023BUN2_9FLAO</name>
<proteinExistence type="predicted"/>
<dbReference type="AlphaFoldDB" id="A0A023BUN2"/>
<reference evidence="2 3" key="1">
    <citation type="submission" date="2014-04" db="EMBL/GenBank/DDBJ databases">
        <title>Aquimarina sp. 22II-S11-z7 Genome Sequencing.</title>
        <authorList>
            <person name="Lai Q."/>
        </authorList>
    </citation>
    <scope>NUCLEOTIDE SEQUENCE [LARGE SCALE GENOMIC DNA]</scope>
    <source>
        <strain evidence="2 3">22II-S11-z7</strain>
    </source>
</reference>
<dbReference type="EMBL" id="AQRA01000005">
    <property type="protein sequence ID" value="EZH73675.1"/>
    <property type="molecule type" value="Genomic_DNA"/>
</dbReference>
<evidence type="ECO:0000256" key="1">
    <source>
        <dbReference type="SAM" id="Phobius"/>
    </source>
</evidence>
<organism evidence="2 3">
    <name type="scientific">Aquimarina atlantica</name>
    <dbReference type="NCBI Taxonomy" id="1317122"/>
    <lineage>
        <taxon>Bacteria</taxon>
        <taxon>Pseudomonadati</taxon>
        <taxon>Bacteroidota</taxon>
        <taxon>Flavobacteriia</taxon>
        <taxon>Flavobacteriales</taxon>
        <taxon>Flavobacteriaceae</taxon>
        <taxon>Aquimarina</taxon>
    </lineage>
</organism>
<feature type="transmembrane region" description="Helical" evidence="1">
    <location>
        <begin position="95"/>
        <end position="113"/>
    </location>
</feature>